<feature type="transmembrane region" description="Helical" evidence="2">
    <location>
        <begin position="100"/>
        <end position="120"/>
    </location>
</feature>
<organism evidence="5">
    <name type="scientific">Aureococcus anophagefferens</name>
    <name type="common">Harmful bloom alga</name>
    <dbReference type="NCBI Taxonomy" id="44056"/>
    <lineage>
        <taxon>Eukaryota</taxon>
        <taxon>Sar</taxon>
        <taxon>Stramenopiles</taxon>
        <taxon>Ochrophyta</taxon>
        <taxon>Pelagophyceae</taxon>
        <taxon>Pelagomonadales</taxon>
        <taxon>Pelagomonadaceae</taxon>
        <taxon>Aureococcus</taxon>
    </lineage>
</organism>
<dbReference type="GeneID" id="20225294"/>
<feature type="transmembrane region" description="Helical" evidence="2">
    <location>
        <begin position="413"/>
        <end position="432"/>
    </location>
</feature>
<keyword evidence="2" id="KW-0812">Transmembrane</keyword>
<dbReference type="Proteomes" id="UP000002729">
    <property type="component" value="Unassembled WGS sequence"/>
</dbReference>
<keyword evidence="2" id="KW-0472">Membrane</keyword>
<dbReference type="InterPro" id="IPR002656">
    <property type="entry name" value="Acyl_transf_3_dom"/>
</dbReference>
<gene>
    <name evidence="4" type="ORF">AURANDRAFT_65362</name>
</gene>
<feature type="transmembrane region" description="Helical" evidence="2">
    <location>
        <begin position="62"/>
        <end position="80"/>
    </location>
</feature>
<feature type="transmembrane region" description="Helical" evidence="2">
    <location>
        <begin position="195"/>
        <end position="215"/>
    </location>
</feature>
<feature type="transmembrane region" description="Helical" evidence="2">
    <location>
        <begin position="287"/>
        <end position="307"/>
    </location>
</feature>
<keyword evidence="5" id="KW-1185">Reference proteome</keyword>
<feature type="region of interest" description="Disordered" evidence="1">
    <location>
        <begin position="487"/>
        <end position="523"/>
    </location>
</feature>
<feature type="transmembrane region" description="Helical" evidence="2">
    <location>
        <begin position="313"/>
        <end position="335"/>
    </location>
</feature>
<feature type="compositionally biased region" description="Low complexity" evidence="1">
    <location>
        <begin position="508"/>
        <end position="517"/>
    </location>
</feature>
<name>F0YDZ1_AURAN</name>
<dbReference type="InterPro" id="IPR050879">
    <property type="entry name" value="Acyltransferase_3"/>
</dbReference>
<evidence type="ECO:0000313" key="5">
    <source>
        <dbReference type="Proteomes" id="UP000002729"/>
    </source>
</evidence>
<evidence type="ECO:0000259" key="3">
    <source>
        <dbReference type="Pfam" id="PF01757"/>
    </source>
</evidence>
<protein>
    <recommendedName>
        <fullName evidence="3">Acyltransferase 3 domain-containing protein</fullName>
    </recommendedName>
</protein>
<dbReference type="EMBL" id="GL833133">
    <property type="protein sequence ID" value="EGB06710.1"/>
    <property type="molecule type" value="Genomic_DNA"/>
</dbReference>
<dbReference type="PANTHER" id="PTHR23028">
    <property type="entry name" value="ACETYLTRANSFERASE"/>
    <property type="match status" value="1"/>
</dbReference>
<feature type="domain" description="Acyltransferase 3" evidence="3">
    <location>
        <begin position="16"/>
        <end position="430"/>
    </location>
</feature>
<accession>F0YDZ1</accession>
<sequence>MKEPLKADSPTKLRVACLDGLRPLLIFWVISFHWEPTGTTAKPWPTFLAPLTWTVDRVQRRAWIACDCFFVLSGFVAAMGKGGRSVAAGRERLTFLWRGIARLAPCYYVSLAWWVLALFLHDVKVKNYGRYQSDASKYDSVDLRTLHGSGFPLTLLMLQSWWPVFERDSSAHPYHGHKWKPDPHGVVFVPYAVDYTLWFASALVGCYAVYAFLAARCPRTPGKLAASVAVCCLLRASPAIVAACVRLPCAGEAGDNAMTLKLDDIPRHAVDEDGVWECARRWVPGSAYVFPLVNACSFVAGALTFRLCEAVDLSVLPTTLLAYACAAAVPAVVYVSPDGSPMERTRSTPLTFVFCALCALAVADDGRAGLFRALEHPALQALAPAAYAAYAFQAPLMKTLELLGFDGAGSADAPAFFLFLLLLWGLALAFTARVDAKAQAWLVGLGPAAAAPRYGTFAAPAADVEDAAVPPREEPLLARFVGDAVDVKKARRPDPPGAAPRPEHDGSLSDSSSSSSLVPLTLG</sequence>
<keyword evidence="2" id="KW-1133">Transmembrane helix</keyword>
<feature type="transmembrane region" description="Helical" evidence="2">
    <location>
        <begin position="141"/>
        <end position="162"/>
    </location>
</feature>
<dbReference type="InParanoid" id="F0YDZ1"/>
<feature type="transmembrane region" description="Helical" evidence="2">
    <location>
        <begin position="347"/>
        <end position="363"/>
    </location>
</feature>
<dbReference type="RefSeq" id="XP_009038461.1">
    <property type="nucleotide sequence ID" value="XM_009040213.1"/>
</dbReference>
<dbReference type="Pfam" id="PF01757">
    <property type="entry name" value="Acyl_transf_3"/>
    <property type="match status" value="1"/>
</dbReference>
<evidence type="ECO:0000256" key="1">
    <source>
        <dbReference type="SAM" id="MobiDB-lite"/>
    </source>
</evidence>
<evidence type="ECO:0000313" key="4">
    <source>
        <dbReference type="EMBL" id="EGB06710.1"/>
    </source>
</evidence>
<dbReference type="GO" id="GO:0016747">
    <property type="term" value="F:acyltransferase activity, transferring groups other than amino-acyl groups"/>
    <property type="evidence" value="ECO:0007669"/>
    <property type="project" value="InterPro"/>
</dbReference>
<dbReference type="KEGG" id="aaf:AURANDRAFT_65362"/>
<proteinExistence type="predicted"/>
<evidence type="ECO:0000256" key="2">
    <source>
        <dbReference type="SAM" id="Phobius"/>
    </source>
</evidence>
<reference evidence="4 5" key="1">
    <citation type="journal article" date="2011" name="Proc. Natl. Acad. Sci. U.S.A.">
        <title>Niche of harmful alga Aureococcus anophagefferens revealed through ecogenomics.</title>
        <authorList>
            <person name="Gobler C.J."/>
            <person name="Berry D.L."/>
            <person name="Dyhrman S.T."/>
            <person name="Wilhelm S.W."/>
            <person name="Salamov A."/>
            <person name="Lobanov A.V."/>
            <person name="Zhang Y."/>
            <person name="Collier J.L."/>
            <person name="Wurch L.L."/>
            <person name="Kustka A.B."/>
            <person name="Dill B.D."/>
            <person name="Shah M."/>
            <person name="VerBerkmoes N.C."/>
            <person name="Kuo A."/>
            <person name="Terry A."/>
            <person name="Pangilinan J."/>
            <person name="Lindquist E.A."/>
            <person name="Lucas S."/>
            <person name="Paulsen I.T."/>
            <person name="Hattenrath-Lehmann T.K."/>
            <person name="Talmage S.C."/>
            <person name="Walker E.A."/>
            <person name="Koch F."/>
            <person name="Burson A.M."/>
            <person name="Marcoval M.A."/>
            <person name="Tang Y.Z."/>
            <person name="Lecleir G.R."/>
            <person name="Coyne K.J."/>
            <person name="Berg G.M."/>
            <person name="Bertrand E.M."/>
            <person name="Saito M.A."/>
            <person name="Gladyshev V.N."/>
            <person name="Grigoriev I.V."/>
        </authorList>
    </citation>
    <scope>NUCLEOTIDE SEQUENCE [LARGE SCALE GENOMIC DNA]</scope>
    <source>
        <strain evidence="5">CCMP 1984</strain>
    </source>
</reference>
<dbReference type="AlphaFoldDB" id="F0YDZ1"/>